<dbReference type="RefSeq" id="WP_344826754.1">
    <property type="nucleotide sequence ID" value="NZ_BAAAUV010000005.1"/>
</dbReference>
<dbReference type="Gene3D" id="3.40.190.10">
    <property type="entry name" value="Periplasmic binding protein-like II"/>
    <property type="match status" value="2"/>
</dbReference>
<feature type="signal peptide" evidence="2">
    <location>
        <begin position="1"/>
        <end position="19"/>
    </location>
</feature>
<dbReference type="InterPro" id="IPR015168">
    <property type="entry name" value="SsuA/THI5"/>
</dbReference>
<evidence type="ECO:0000256" key="2">
    <source>
        <dbReference type="SAM" id="SignalP"/>
    </source>
</evidence>
<name>A0ABP6QAQ6_9ACTN</name>
<organism evidence="4 5">
    <name type="scientific">Actinocorallia longicatena</name>
    <dbReference type="NCBI Taxonomy" id="111803"/>
    <lineage>
        <taxon>Bacteria</taxon>
        <taxon>Bacillati</taxon>
        <taxon>Actinomycetota</taxon>
        <taxon>Actinomycetes</taxon>
        <taxon>Streptosporangiales</taxon>
        <taxon>Thermomonosporaceae</taxon>
        <taxon>Actinocorallia</taxon>
    </lineage>
</organism>
<evidence type="ECO:0000256" key="1">
    <source>
        <dbReference type="ARBA" id="ARBA00010742"/>
    </source>
</evidence>
<dbReference type="SUPFAM" id="SSF53850">
    <property type="entry name" value="Periplasmic binding protein-like II"/>
    <property type="match status" value="1"/>
</dbReference>
<feature type="domain" description="Solute-binding protein family 3/N-terminal" evidence="3">
    <location>
        <begin position="33"/>
        <end position="255"/>
    </location>
</feature>
<dbReference type="PANTHER" id="PTHR30024">
    <property type="entry name" value="ALIPHATIC SULFONATES-BINDING PROTEIN-RELATED"/>
    <property type="match status" value="1"/>
</dbReference>
<feature type="chain" id="PRO_5046968218" evidence="2">
    <location>
        <begin position="20"/>
        <end position="329"/>
    </location>
</feature>
<evidence type="ECO:0000313" key="5">
    <source>
        <dbReference type="Proteomes" id="UP001501237"/>
    </source>
</evidence>
<evidence type="ECO:0000259" key="3">
    <source>
        <dbReference type="SMART" id="SM00062"/>
    </source>
</evidence>
<dbReference type="PANTHER" id="PTHR30024:SF42">
    <property type="entry name" value="ALIPHATIC SULFONATES-BINDING PROTEIN-RELATED"/>
    <property type="match status" value="1"/>
</dbReference>
<dbReference type="Proteomes" id="UP001501237">
    <property type="component" value="Unassembled WGS sequence"/>
</dbReference>
<keyword evidence="2" id="KW-0732">Signal</keyword>
<sequence length="329" mass="34087">MRVRAVLPLVLALTLPFTAACGSSGDEAGASGTVVVRIPDPGNDGYLAAAKKDGSFDAALKKVHARVQWAGDFPTFAPAAQAINSGSLDLAIGSITSAIAALSVKPSFKIFAVIPPDRAGEGIIVKNGSPIKSVADLAGRSVAVGKGGSSEYLLLKALETFNVPVDKVKRVYLPPGETAAVFGSGKVDAWATFSTFLAPAVTGLDARILVDGGQIKSDNYALWVASNKVLDAHPDVVKAVFGFLKEGSAKEIADPAAYQNVFTSTGPQAASGALKDKLVAIREQGEPVKNVEQADVTRFDSVAKFFLDQKVITAPLEVAQYTVDVSAAS</sequence>
<gene>
    <name evidence="4" type="ORF">GCM10010468_25720</name>
</gene>
<dbReference type="Pfam" id="PF09084">
    <property type="entry name" value="NMT1"/>
    <property type="match status" value="1"/>
</dbReference>
<accession>A0ABP6QAQ6</accession>
<dbReference type="InterPro" id="IPR001638">
    <property type="entry name" value="Solute-binding_3/MltF_N"/>
</dbReference>
<proteinExistence type="inferred from homology"/>
<protein>
    <submittedName>
        <fullName evidence="4">Sulfonate ABC transporter substrate-binding protein</fullName>
    </submittedName>
</protein>
<dbReference type="SMART" id="SM00062">
    <property type="entry name" value="PBPb"/>
    <property type="match status" value="1"/>
</dbReference>
<dbReference type="EMBL" id="BAAAUV010000005">
    <property type="protein sequence ID" value="GAA3208659.1"/>
    <property type="molecule type" value="Genomic_DNA"/>
</dbReference>
<dbReference type="PROSITE" id="PS51257">
    <property type="entry name" value="PROKAR_LIPOPROTEIN"/>
    <property type="match status" value="1"/>
</dbReference>
<dbReference type="CDD" id="cd01008">
    <property type="entry name" value="PBP2_NrtA_SsuA_CpmA_like"/>
    <property type="match status" value="1"/>
</dbReference>
<evidence type="ECO:0000313" key="4">
    <source>
        <dbReference type="EMBL" id="GAA3208659.1"/>
    </source>
</evidence>
<comment type="similarity">
    <text evidence="1">Belongs to the bacterial solute-binding protein SsuA/TauA family.</text>
</comment>
<reference evidence="5" key="1">
    <citation type="journal article" date="2019" name="Int. J. Syst. Evol. Microbiol.">
        <title>The Global Catalogue of Microorganisms (GCM) 10K type strain sequencing project: providing services to taxonomists for standard genome sequencing and annotation.</title>
        <authorList>
            <consortium name="The Broad Institute Genomics Platform"/>
            <consortium name="The Broad Institute Genome Sequencing Center for Infectious Disease"/>
            <person name="Wu L."/>
            <person name="Ma J."/>
        </authorList>
    </citation>
    <scope>NUCLEOTIDE SEQUENCE [LARGE SCALE GENOMIC DNA]</scope>
    <source>
        <strain evidence="5">JCM 9377</strain>
    </source>
</reference>
<keyword evidence="5" id="KW-1185">Reference proteome</keyword>
<comment type="caution">
    <text evidence="4">The sequence shown here is derived from an EMBL/GenBank/DDBJ whole genome shotgun (WGS) entry which is preliminary data.</text>
</comment>